<dbReference type="Proteomes" id="UP000637002">
    <property type="component" value="Unassembled WGS sequence"/>
</dbReference>
<reference evidence="2" key="2">
    <citation type="submission" date="2020-09" db="EMBL/GenBank/DDBJ databases">
        <authorList>
            <person name="Sun Q."/>
            <person name="Zhou Y."/>
        </authorList>
    </citation>
    <scope>NUCLEOTIDE SEQUENCE</scope>
    <source>
        <strain evidence="2">CGMCC 1.12919</strain>
    </source>
</reference>
<dbReference type="PANTHER" id="PTHR21015:SF22">
    <property type="entry name" value="GLYCOSYLTRANSFERASE"/>
    <property type="match status" value="1"/>
</dbReference>
<comment type="caution">
    <text evidence="2">The sequence shown here is derived from an EMBL/GenBank/DDBJ whole genome shotgun (WGS) entry which is preliminary data.</text>
</comment>
<name>A0A916TXS2_9HYPH</name>
<organism evidence="2 3">
    <name type="scientific">Chelatococcus reniformis</name>
    <dbReference type="NCBI Taxonomy" id="1494448"/>
    <lineage>
        <taxon>Bacteria</taxon>
        <taxon>Pseudomonadati</taxon>
        <taxon>Pseudomonadota</taxon>
        <taxon>Alphaproteobacteria</taxon>
        <taxon>Hyphomicrobiales</taxon>
        <taxon>Chelatococcaceae</taxon>
        <taxon>Chelatococcus</taxon>
    </lineage>
</organism>
<dbReference type="GO" id="GO:0016757">
    <property type="term" value="F:glycosyltransferase activity"/>
    <property type="evidence" value="ECO:0007669"/>
    <property type="project" value="TreeGrafter"/>
</dbReference>
<feature type="domain" description="Erythromycin biosynthesis protein CIII-like C-terminal" evidence="1">
    <location>
        <begin position="267"/>
        <end position="384"/>
    </location>
</feature>
<dbReference type="PANTHER" id="PTHR21015">
    <property type="entry name" value="UDP-N-ACETYLGLUCOSAMINE--N-ACETYLMURAMYL-(PENTAPEPTIDE) PYROPHOSPHORYL-UNDECAPRENOL N-ACETYLGLUCOSAMINE TRANSFERASE 1"/>
    <property type="match status" value="1"/>
</dbReference>
<sequence>MKPSILLIGEAVTLTHVLRPKIFADALHAAGYTVTLACDPRFEALMGDKPYRTIPITSVIDADTNAQFLKRNQPLFGPETLATYAKEDTRLMRLVRPQLVVGDMRQSLSISARRLNVPYVNIINAHWSPYSDEPLGLVDNPLTGLVGREVADRMAEFLAPFGSALVGLPLNMARLGHGLPPLGLTLKDAFADGDYVVYPDVPEINPTRGLPPEHRYVGPVHWVPSVPGPDWWDTMPADKPIIYVNLGSSGEAALLADIAAALADLPVTAVVGTANKGAVGPVAPNVLVANFIPGDEATRRAALVISSGGASPAYQALAQGAPVLGIPSNTDQLVFARIVERLSAGRCLLEGDATVASIRHAVTSILDDPRYRTSAGKQAAVLKTYDAPRRFVAFVEEILSTAGRRRAPARHPTTIAKS</sequence>
<dbReference type="RefSeq" id="WP_188607498.1">
    <property type="nucleotide sequence ID" value="NZ_BMGG01000001.1"/>
</dbReference>
<dbReference type="Gene3D" id="3.40.50.2000">
    <property type="entry name" value="Glycogen Phosphorylase B"/>
    <property type="match status" value="2"/>
</dbReference>
<protein>
    <submittedName>
        <fullName evidence="2">Glycosyl transferase family 1</fullName>
    </submittedName>
</protein>
<evidence type="ECO:0000259" key="1">
    <source>
        <dbReference type="Pfam" id="PF06722"/>
    </source>
</evidence>
<evidence type="ECO:0000313" key="3">
    <source>
        <dbReference type="Proteomes" id="UP000637002"/>
    </source>
</evidence>
<proteinExistence type="predicted"/>
<keyword evidence="2" id="KW-0808">Transferase</keyword>
<dbReference type="SUPFAM" id="SSF53756">
    <property type="entry name" value="UDP-Glycosyltransferase/glycogen phosphorylase"/>
    <property type="match status" value="1"/>
</dbReference>
<dbReference type="InterPro" id="IPR010610">
    <property type="entry name" value="EryCIII-like_C"/>
</dbReference>
<dbReference type="AlphaFoldDB" id="A0A916TXS2"/>
<dbReference type="EMBL" id="BMGG01000001">
    <property type="protein sequence ID" value="GGC48606.1"/>
    <property type="molecule type" value="Genomic_DNA"/>
</dbReference>
<evidence type="ECO:0000313" key="2">
    <source>
        <dbReference type="EMBL" id="GGC48606.1"/>
    </source>
</evidence>
<gene>
    <name evidence="2" type="ORF">GCM10010994_04730</name>
</gene>
<dbReference type="Pfam" id="PF06722">
    <property type="entry name" value="EryCIII-like_C"/>
    <property type="match status" value="1"/>
</dbReference>
<reference evidence="2" key="1">
    <citation type="journal article" date="2014" name="Int. J. Syst. Evol. Microbiol.">
        <title>Complete genome sequence of Corynebacterium casei LMG S-19264T (=DSM 44701T), isolated from a smear-ripened cheese.</title>
        <authorList>
            <consortium name="US DOE Joint Genome Institute (JGI-PGF)"/>
            <person name="Walter F."/>
            <person name="Albersmeier A."/>
            <person name="Kalinowski J."/>
            <person name="Ruckert C."/>
        </authorList>
    </citation>
    <scope>NUCLEOTIDE SEQUENCE</scope>
    <source>
        <strain evidence="2">CGMCC 1.12919</strain>
    </source>
</reference>
<keyword evidence="3" id="KW-1185">Reference proteome</keyword>
<accession>A0A916TXS2</accession>